<organism evidence="1 2">
    <name type="scientific">Trichogramma kaykai</name>
    <dbReference type="NCBI Taxonomy" id="54128"/>
    <lineage>
        <taxon>Eukaryota</taxon>
        <taxon>Metazoa</taxon>
        <taxon>Ecdysozoa</taxon>
        <taxon>Arthropoda</taxon>
        <taxon>Hexapoda</taxon>
        <taxon>Insecta</taxon>
        <taxon>Pterygota</taxon>
        <taxon>Neoptera</taxon>
        <taxon>Endopterygota</taxon>
        <taxon>Hymenoptera</taxon>
        <taxon>Apocrita</taxon>
        <taxon>Proctotrupomorpha</taxon>
        <taxon>Chalcidoidea</taxon>
        <taxon>Trichogrammatidae</taxon>
        <taxon>Trichogramma</taxon>
    </lineage>
</organism>
<reference evidence="1 2" key="1">
    <citation type="journal article" date="2024" name="bioRxiv">
        <title>A reference genome for Trichogramma kaykai: A tiny desert-dwelling parasitoid wasp with competing sex-ratio distorters.</title>
        <authorList>
            <person name="Culotta J."/>
            <person name="Lindsey A.R."/>
        </authorList>
    </citation>
    <scope>NUCLEOTIDE SEQUENCE [LARGE SCALE GENOMIC DNA]</scope>
    <source>
        <strain evidence="1 2">KSX58</strain>
    </source>
</reference>
<dbReference type="EMBL" id="JBJJXI010000059">
    <property type="protein sequence ID" value="KAL3398889.1"/>
    <property type="molecule type" value="Genomic_DNA"/>
</dbReference>
<name>A0ABD2X0K1_9HYME</name>
<keyword evidence="2" id="KW-1185">Reference proteome</keyword>
<dbReference type="Proteomes" id="UP001627154">
    <property type="component" value="Unassembled WGS sequence"/>
</dbReference>
<evidence type="ECO:0000313" key="2">
    <source>
        <dbReference type="Proteomes" id="UP001627154"/>
    </source>
</evidence>
<dbReference type="AlphaFoldDB" id="A0ABD2X0K1"/>
<gene>
    <name evidence="1" type="ORF">TKK_007985</name>
</gene>
<evidence type="ECO:0008006" key="3">
    <source>
        <dbReference type="Google" id="ProtNLM"/>
    </source>
</evidence>
<accession>A0ABD2X0K1</accession>
<sequence>MQFYYCLKFGLIIKTCRGKSVCFHCGELQHPNLPCQSTTPTCANCKADDSLSPNEIDHVRISSKCPKMIEQKKINIQMAYENLSFVEAIALVVPKKNISSNANTVMKTKENFPTLDNAKSKIRRVSNQSNRTNIHKRSCKYL</sequence>
<proteinExistence type="predicted"/>
<protein>
    <recommendedName>
        <fullName evidence="3">CCHC-type domain-containing protein</fullName>
    </recommendedName>
</protein>
<comment type="caution">
    <text evidence="1">The sequence shown here is derived from an EMBL/GenBank/DDBJ whole genome shotgun (WGS) entry which is preliminary data.</text>
</comment>
<evidence type="ECO:0000313" key="1">
    <source>
        <dbReference type="EMBL" id="KAL3398889.1"/>
    </source>
</evidence>